<comment type="caution">
    <text evidence="2">The sequence shown here is derived from an EMBL/GenBank/DDBJ whole genome shotgun (WGS) entry which is preliminary data.</text>
</comment>
<proteinExistence type="predicted"/>
<dbReference type="SUPFAM" id="SSF55729">
    <property type="entry name" value="Acyl-CoA N-acyltransferases (Nat)"/>
    <property type="match status" value="1"/>
</dbReference>
<protein>
    <submittedName>
        <fullName evidence="2">Ribosomal protein S18 acetylase RimI-like enzyme</fullName>
    </submittedName>
</protein>
<evidence type="ECO:0000313" key="3">
    <source>
        <dbReference type="Proteomes" id="UP000717634"/>
    </source>
</evidence>
<evidence type="ECO:0000313" key="2">
    <source>
        <dbReference type="EMBL" id="NKI90834.1"/>
    </source>
</evidence>
<dbReference type="EMBL" id="JAAVTK010000011">
    <property type="protein sequence ID" value="NKI90834.1"/>
    <property type="molecule type" value="Genomic_DNA"/>
</dbReference>
<accession>A0ABX1HKP7</accession>
<dbReference type="PROSITE" id="PS51186">
    <property type="entry name" value="GNAT"/>
    <property type="match status" value="1"/>
</dbReference>
<feature type="domain" description="N-acetyltransferase" evidence="1">
    <location>
        <begin position="99"/>
        <end position="228"/>
    </location>
</feature>
<sequence>MVHVLDNPVWNALISGNSALAQGPASVKYFAEDVSPFVGFDAFTPEAFGLLHALVPAERVLGVVSPVPMAIPTQWQVMQYLQVGQMVQEQPAAAVLLGPPPVQLGPAHVPAMLALTKQTRPGPFLPNTLAFGHYEGIFEGPELVAMAGQRMHPEPYAEISAVCTHPGHLGRGYAGQLILRQAQRIVAAAGIPFLHVKSDNVRAIKLYHHLGFVTRREMSFYIIRKNPA</sequence>
<dbReference type="Proteomes" id="UP000717634">
    <property type="component" value="Unassembled WGS sequence"/>
</dbReference>
<name>A0ABX1HKP7_9BACT</name>
<dbReference type="Gene3D" id="3.40.630.30">
    <property type="match status" value="1"/>
</dbReference>
<reference evidence="2 3" key="1">
    <citation type="submission" date="2020-03" db="EMBL/GenBank/DDBJ databases">
        <title>Genomic Encyclopedia of Type Strains, Phase IV (KMG-V): Genome sequencing to study the core and pangenomes of soil and plant-associated prokaryotes.</title>
        <authorList>
            <person name="Whitman W."/>
        </authorList>
    </citation>
    <scope>NUCLEOTIDE SEQUENCE [LARGE SCALE GENOMIC DNA]</scope>
    <source>
        <strain evidence="2 3">1B</strain>
    </source>
</reference>
<dbReference type="RefSeq" id="WP_168674422.1">
    <property type="nucleotide sequence ID" value="NZ_JAAVTK010000011.1"/>
</dbReference>
<organism evidence="2 3">
    <name type="scientific">Hymenobacter artigasi</name>
    <dbReference type="NCBI Taxonomy" id="2719616"/>
    <lineage>
        <taxon>Bacteria</taxon>
        <taxon>Pseudomonadati</taxon>
        <taxon>Bacteroidota</taxon>
        <taxon>Cytophagia</taxon>
        <taxon>Cytophagales</taxon>
        <taxon>Hymenobacteraceae</taxon>
        <taxon>Hymenobacter</taxon>
    </lineage>
</organism>
<dbReference type="InterPro" id="IPR016181">
    <property type="entry name" value="Acyl_CoA_acyltransferase"/>
</dbReference>
<dbReference type="InterPro" id="IPR013653">
    <property type="entry name" value="GCN5-like_dom"/>
</dbReference>
<dbReference type="CDD" id="cd04301">
    <property type="entry name" value="NAT_SF"/>
    <property type="match status" value="1"/>
</dbReference>
<evidence type="ECO:0000259" key="1">
    <source>
        <dbReference type="PROSITE" id="PS51186"/>
    </source>
</evidence>
<keyword evidence="3" id="KW-1185">Reference proteome</keyword>
<dbReference type="Pfam" id="PF08445">
    <property type="entry name" value="FR47"/>
    <property type="match status" value="1"/>
</dbReference>
<dbReference type="InterPro" id="IPR000182">
    <property type="entry name" value="GNAT_dom"/>
</dbReference>
<gene>
    <name evidence="2" type="ORF">HBN54_003444</name>
</gene>